<dbReference type="Proteomes" id="UP000076761">
    <property type="component" value="Unassembled WGS sequence"/>
</dbReference>
<evidence type="ECO:0000256" key="2">
    <source>
        <dbReference type="ARBA" id="ARBA00009448"/>
    </source>
</evidence>
<gene>
    <name evidence="9" type="ORF">NEOLEDRAFT_1062244</name>
</gene>
<keyword evidence="10" id="KW-1185">Reference proteome</keyword>
<evidence type="ECO:0000313" key="10">
    <source>
        <dbReference type="Proteomes" id="UP000076761"/>
    </source>
</evidence>
<dbReference type="Pfam" id="PF08567">
    <property type="entry name" value="PH_TFIIH"/>
    <property type="match status" value="1"/>
</dbReference>
<dbReference type="Gene3D" id="2.30.29.30">
    <property type="entry name" value="Pleckstrin-homology domain (PH domain)/Phosphotyrosine-binding domain (PTB)"/>
    <property type="match status" value="1"/>
</dbReference>
<evidence type="ECO:0000256" key="3">
    <source>
        <dbReference type="ARBA" id="ARBA00022737"/>
    </source>
</evidence>
<dbReference type="Gene3D" id="1.10.3970.10">
    <property type="entry name" value="BSD domain"/>
    <property type="match status" value="1"/>
</dbReference>
<dbReference type="OrthoDB" id="360521at2759"/>
<dbReference type="SMART" id="SM00751">
    <property type="entry name" value="BSD"/>
    <property type="match status" value="2"/>
</dbReference>
<evidence type="ECO:0000256" key="6">
    <source>
        <dbReference type="ARBA" id="ARBA00023242"/>
    </source>
</evidence>
<keyword evidence="5" id="KW-0804">Transcription</keyword>
<dbReference type="AlphaFoldDB" id="A0A165TH89"/>
<evidence type="ECO:0000313" key="9">
    <source>
        <dbReference type="EMBL" id="KZT26662.1"/>
    </source>
</evidence>
<comment type="subcellular location">
    <subcellularLocation>
        <location evidence="1">Nucleus</location>
    </subcellularLocation>
</comment>
<dbReference type="InterPro" id="IPR035925">
    <property type="entry name" value="BSD_dom_sf"/>
</dbReference>
<protein>
    <recommendedName>
        <fullName evidence="8">BSD domain-containing protein</fullName>
    </recommendedName>
</protein>
<evidence type="ECO:0000256" key="1">
    <source>
        <dbReference type="ARBA" id="ARBA00004123"/>
    </source>
</evidence>
<dbReference type="InParanoid" id="A0A165TH89"/>
<feature type="compositionally biased region" description="Pro residues" evidence="7">
    <location>
        <begin position="118"/>
        <end position="130"/>
    </location>
</feature>
<dbReference type="Gene3D" id="6.10.140.1200">
    <property type="match status" value="1"/>
</dbReference>
<dbReference type="SUPFAM" id="SSF50729">
    <property type="entry name" value="PH domain-like"/>
    <property type="match status" value="1"/>
</dbReference>
<dbReference type="GO" id="GO:0006289">
    <property type="term" value="P:nucleotide-excision repair"/>
    <property type="evidence" value="ECO:0007669"/>
    <property type="project" value="InterPro"/>
</dbReference>
<dbReference type="CDD" id="cd13229">
    <property type="entry name" value="PH_TFIIH"/>
    <property type="match status" value="1"/>
</dbReference>
<dbReference type="GO" id="GO:0006351">
    <property type="term" value="P:DNA-templated transcription"/>
    <property type="evidence" value="ECO:0007669"/>
    <property type="project" value="InterPro"/>
</dbReference>
<feature type="compositionally biased region" description="Polar residues" evidence="7">
    <location>
        <begin position="148"/>
        <end position="165"/>
    </location>
</feature>
<evidence type="ECO:0000259" key="8">
    <source>
        <dbReference type="PROSITE" id="PS50858"/>
    </source>
</evidence>
<name>A0A165TH89_9AGAM</name>
<keyword evidence="4" id="KW-0805">Transcription regulation</keyword>
<evidence type="ECO:0000256" key="5">
    <source>
        <dbReference type="ARBA" id="ARBA00023163"/>
    </source>
</evidence>
<dbReference type="InterPro" id="IPR011993">
    <property type="entry name" value="PH-like_dom_sf"/>
</dbReference>
<dbReference type="InterPro" id="IPR005607">
    <property type="entry name" value="BSD_dom"/>
</dbReference>
<dbReference type="Pfam" id="PF03909">
    <property type="entry name" value="BSD"/>
    <property type="match status" value="1"/>
</dbReference>
<dbReference type="InterPro" id="IPR013876">
    <property type="entry name" value="TFIIH_BTF_p62_N"/>
</dbReference>
<keyword evidence="6" id="KW-0539">Nucleus</keyword>
<evidence type="ECO:0000256" key="7">
    <source>
        <dbReference type="SAM" id="MobiDB-lite"/>
    </source>
</evidence>
<reference evidence="9 10" key="1">
    <citation type="journal article" date="2016" name="Mol. Biol. Evol.">
        <title>Comparative Genomics of Early-Diverging Mushroom-Forming Fungi Provides Insights into the Origins of Lignocellulose Decay Capabilities.</title>
        <authorList>
            <person name="Nagy L.G."/>
            <person name="Riley R."/>
            <person name="Tritt A."/>
            <person name="Adam C."/>
            <person name="Daum C."/>
            <person name="Floudas D."/>
            <person name="Sun H."/>
            <person name="Yadav J.S."/>
            <person name="Pangilinan J."/>
            <person name="Larsson K.H."/>
            <person name="Matsuura K."/>
            <person name="Barry K."/>
            <person name="Labutti K."/>
            <person name="Kuo R."/>
            <person name="Ohm R.A."/>
            <person name="Bhattacharya S.S."/>
            <person name="Shirouzu T."/>
            <person name="Yoshinaga Y."/>
            <person name="Martin F.M."/>
            <person name="Grigoriev I.V."/>
            <person name="Hibbett D.S."/>
        </authorList>
    </citation>
    <scope>NUCLEOTIDE SEQUENCE [LARGE SCALE GENOMIC DNA]</scope>
    <source>
        <strain evidence="9 10">HHB14362 ss-1</strain>
    </source>
</reference>
<dbReference type="EMBL" id="KV425565">
    <property type="protein sequence ID" value="KZT26662.1"/>
    <property type="molecule type" value="Genomic_DNA"/>
</dbReference>
<feature type="region of interest" description="Disordered" evidence="7">
    <location>
        <begin position="99"/>
        <end position="167"/>
    </location>
</feature>
<dbReference type="SUPFAM" id="SSF140383">
    <property type="entry name" value="BSD domain-like"/>
    <property type="match status" value="2"/>
</dbReference>
<comment type="similarity">
    <text evidence="2">Belongs to the TFB1 family.</text>
</comment>
<dbReference type="PROSITE" id="PS50858">
    <property type="entry name" value="BSD"/>
    <property type="match status" value="1"/>
</dbReference>
<organism evidence="9 10">
    <name type="scientific">Neolentinus lepideus HHB14362 ss-1</name>
    <dbReference type="NCBI Taxonomy" id="1314782"/>
    <lineage>
        <taxon>Eukaryota</taxon>
        <taxon>Fungi</taxon>
        <taxon>Dikarya</taxon>
        <taxon>Basidiomycota</taxon>
        <taxon>Agaricomycotina</taxon>
        <taxon>Agaricomycetes</taxon>
        <taxon>Gloeophyllales</taxon>
        <taxon>Gloeophyllaceae</taxon>
        <taxon>Neolentinus</taxon>
    </lineage>
</organism>
<feature type="domain" description="BSD" evidence="8">
    <location>
        <begin position="246"/>
        <end position="287"/>
    </location>
</feature>
<dbReference type="FunCoup" id="A0A165TH89">
    <property type="interactions" value="562"/>
</dbReference>
<dbReference type="STRING" id="1314782.A0A165TH89"/>
<proteinExistence type="inferred from homology"/>
<dbReference type="PANTHER" id="PTHR12856">
    <property type="entry name" value="TRANSCRIPTION INITIATION FACTOR IIH-RELATED"/>
    <property type="match status" value="1"/>
</dbReference>
<dbReference type="GO" id="GO:0000439">
    <property type="term" value="C:transcription factor TFIIH core complex"/>
    <property type="evidence" value="ECO:0007669"/>
    <property type="project" value="InterPro"/>
</dbReference>
<evidence type="ECO:0000256" key="4">
    <source>
        <dbReference type="ARBA" id="ARBA00023015"/>
    </source>
</evidence>
<keyword evidence="3" id="KW-0677">Repeat</keyword>
<accession>A0A165TH89</accession>
<dbReference type="InterPro" id="IPR027079">
    <property type="entry name" value="Tfb1/GTF2H1"/>
</dbReference>
<sequence>MPPSTVCAAKASYKKTPGLLELSETYLQWTQHDKKAPSVRIPQIELASLFCSKEGSPQVRLKVGLFKDSGGHNFTFTAAQPVALSERETFKRELTNIISRNRGSADAPTPKPGIASAPPTPVNGHPPPVRPSASATPAPGRVPPPLSRATSVVSNGTTPGPSNGLTADDIKLRKKVLVANPELAALHRELVMSGQITESEFWDGREHLLVAQSAADSQKRGRPGTLVDPRPQAVEGGDVKIVITPQLVHDIFEEFPVVAKAYNENVPKPLNESDFWRRYFQSKLFHAHRASIRSSATQNVVKDDPIFDKYLEKEDNDLEPRRQRDEDVEMFIDLGATQEDHDATGNEKDITMQAGKQKGVLPLIRKFNEHSERLLKSAIGDGQGAAKRRRIDDDASHMRDYYAQIDLEDLHDSRDAAGIILEMQDRQRYFEGGMKSTASEDASKHKLDIRAVLREAKDNLHEWAENLSQLQLDKKAGDASVVAMTHSVQARLTTKTRKNDIPEGLLRQMTTCQTAANEFLRQFWSAIYPPLSDLQSANPPTSAQKAAKAAKMAGYLAKTHEKVDALVRAAHAEGVDPSRVQAAMKPLMDAVEKALALHRTRKPVSVKTAQGLC</sequence>